<dbReference type="Pfam" id="PF01431">
    <property type="entry name" value="Peptidase_M13"/>
    <property type="match status" value="1"/>
</dbReference>
<comment type="similarity">
    <text evidence="2">Belongs to the peptidase M13 family.</text>
</comment>
<keyword evidence="6" id="KW-0862">Zinc</keyword>
<sequence length="675" mass="76221">MRTATQLLILSLAATGSSVYAQDLPPQVPAASENFYFHANYDWIKNTTLPGDRSIWNTFSVLDQRNSDYLLTILEKTGNSTEHTLLGDYYASGLDLGLIKKSGLSPIKKLLKQVESIRTPADVAKTLGTLHSLSVSVHGGSPLFAIASQPDSKNSTWTLSYIGQNGLSLPSVEYYTEESQAEVREKYLAHVEKILTLAKVKNAKAKAKVVLDFETALAKHSLTSVEQRDVYRIYNKLTFQQLKQITPSFPWLNYCQSLGWRKGHCFGDGDVIVDNPDFLKFFNTLFKQFRAEDWRTYFVWQVLGSSAAYLDQDFKSQDFDFFGRTLRGQSEPSPRGQFLLDQIGSQIPDTLSQLFVQEKFKPEAKAQALEMVKLIQNALATRLETIEWMSPETRKRALEKLKGLNVKVGYPDKWEDYTHIKISRKRPFLSNVLDVNAANFKKVLAAANGPTDKSKWFMTAYEVNAYYAPDYNDIAFPAGILQPPFFYAPDEKDPRGNAAANFGGIGAVIGHEITHGYDDQGRSYNAQGNLEDWWTPKDAAEFDKRAKTVIDLYSSFDMYGSKVNGNLTQGENIADIGGVKLSYLAFQEWQKSNPGVVKTVDGLTPEQQFFTAYAAVWKNIVRKEEALYRLRTDPHAPGIWRVNGPLSNFKEFYDAFGVKEGDKMYRSEAERINIW</sequence>
<evidence type="ECO:0000256" key="3">
    <source>
        <dbReference type="ARBA" id="ARBA00022670"/>
    </source>
</evidence>
<dbReference type="PROSITE" id="PS51885">
    <property type="entry name" value="NEPRILYSIN"/>
    <property type="match status" value="1"/>
</dbReference>
<name>A0A1Y1YAP0_9FUNG</name>
<dbReference type="SUPFAM" id="SSF55486">
    <property type="entry name" value="Metalloproteases ('zincins'), catalytic domain"/>
    <property type="match status" value="1"/>
</dbReference>
<evidence type="ECO:0000256" key="4">
    <source>
        <dbReference type="ARBA" id="ARBA00022723"/>
    </source>
</evidence>
<evidence type="ECO:0000313" key="11">
    <source>
        <dbReference type="EMBL" id="ORX95033.1"/>
    </source>
</evidence>
<dbReference type="InterPro" id="IPR000718">
    <property type="entry name" value="Peptidase_M13"/>
</dbReference>
<evidence type="ECO:0000259" key="10">
    <source>
        <dbReference type="Pfam" id="PF05649"/>
    </source>
</evidence>
<dbReference type="GO" id="GO:0016485">
    <property type="term" value="P:protein processing"/>
    <property type="evidence" value="ECO:0007669"/>
    <property type="project" value="TreeGrafter"/>
</dbReference>
<evidence type="ECO:0000256" key="7">
    <source>
        <dbReference type="ARBA" id="ARBA00023049"/>
    </source>
</evidence>
<dbReference type="AlphaFoldDB" id="A0A1Y1YAP0"/>
<keyword evidence="3" id="KW-0645">Protease</keyword>
<dbReference type="Pfam" id="PF05649">
    <property type="entry name" value="Peptidase_M13_N"/>
    <property type="match status" value="1"/>
</dbReference>
<dbReference type="InterPro" id="IPR008753">
    <property type="entry name" value="Peptidase_M13_N"/>
</dbReference>
<dbReference type="PANTHER" id="PTHR11733">
    <property type="entry name" value="ZINC METALLOPROTEASE FAMILY M13 NEPRILYSIN-RELATED"/>
    <property type="match status" value="1"/>
</dbReference>
<dbReference type="STRING" id="1314790.A0A1Y1YAP0"/>
<protein>
    <submittedName>
        <fullName evidence="11">Metalloendopeptidase pepo</fullName>
    </submittedName>
</protein>
<dbReference type="GO" id="GO:0005886">
    <property type="term" value="C:plasma membrane"/>
    <property type="evidence" value="ECO:0007669"/>
    <property type="project" value="TreeGrafter"/>
</dbReference>
<proteinExistence type="inferred from homology"/>
<dbReference type="Proteomes" id="UP000193498">
    <property type="component" value="Unassembled WGS sequence"/>
</dbReference>
<dbReference type="CDD" id="cd08662">
    <property type="entry name" value="M13"/>
    <property type="match status" value="1"/>
</dbReference>
<keyword evidence="7" id="KW-0482">Metalloprotease</keyword>
<feature type="signal peptide" evidence="8">
    <location>
        <begin position="1"/>
        <end position="21"/>
    </location>
</feature>
<dbReference type="InterPro" id="IPR042089">
    <property type="entry name" value="Peptidase_M13_dom_2"/>
</dbReference>
<dbReference type="InParanoid" id="A0A1Y1YAP0"/>
<evidence type="ECO:0000256" key="8">
    <source>
        <dbReference type="SAM" id="SignalP"/>
    </source>
</evidence>
<comment type="caution">
    <text evidence="11">The sequence shown here is derived from an EMBL/GenBank/DDBJ whole genome shotgun (WGS) entry which is preliminary data.</text>
</comment>
<accession>A0A1Y1YAP0</accession>
<feature type="chain" id="PRO_5013118793" evidence="8">
    <location>
        <begin position="22"/>
        <end position="675"/>
    </location>
</feature>
<evidence type="ECO:0000256" key="2">
    <source>
        <dbReference type="ARBA" id="ARBA00007357"/>
    </source>
</evidence>
<reference evidence="11 12" key="1">
    <citation type="submission" date="2016-07" db="EMBL/GenBank/DDBJ databases">
        <title>Pervasive Adenine N6-methylation of Active Genes in Fungi.</title>
        <authorList>
            <consortium name="DOE Joint Genome Institute"/>
            <person name="Mondo S.J."/>
            <person name="Dannebaum R.O."/>
            <person name="Kuo R.C."/>
            <person name="Labutti K."/>
            <person name="Haridas S."/>
            <person name="Kuo A."/>
            <person name="Salamov A."/>
            <person name="Ahrendt S.R."/>
            <person name="Lipzen A."/>
            <person name="Sullivan W."/>
            <person name="Andreopoulos W.B."/>
            <person name="Clum A."/>
            <person name="Lindquist E."/>
            <person name="Daum C."/>
            <person name="Ramamoorthy G.K."/>
            <person name="Gryganskyi A."/>
            <person name="Culley D."/>
            <person name="Magnuson J.K."/>
            <person name="James T.Y."/>
            <person name="O'Malley M.A."/>
            <person name="Stajich J.E."/>
            <person name="Spatafora J.W."/>
            <person name="Visel A."/>
            <person name="Grigoriev I.V."/>
        </authorList>
    </citation>
    <scope>NUCLEOTIDE SEQUENCE [LARGE SCALE GENOMIC DNA]</scope>
    <source>
        <strain evidence="11 12">CBS 931.73</strain>
    </source>
</reference>
<comment type="cofactor">
    <cofactor evidence="1">
        <name>Zn(2+)</name>
        <dbReference type="ChEBI" id="CHEBI:29105"/>
    </cofactor>
</comment>
<evidence type="ECO:0000256" key="6">
    <source>
        <dbReference type="ARBA" id="ARBA00022833"/>
    </source>
</evidence>
<dbReference type="Gene3D" id="1.10.1380.10">
    <property type="entry name" value="Neutral endopeptidase , domain2"/>
    <property type="match status" value="1"/>
</dbReference>
<dbReference type="GO" id="GO:0004222">
    <property type="term" value="F:metalloendopeptidase activity"/>
    <property type="evidence" value="ECO:0007669"/>
    <property type="project" value="InterPro"/>
</dbReference>
<evidence type="ECO:0000313" key="12">
    <source>
        <dbReference type="Proteomes" id="UP000193498"/>
    </source>
</evidence>
<dbReference type="InterPro" id="IPR018497">
    <property type="entry name" value="Peptidase_M13_C"/>
</dbReference>
<organism evidence="11 12">
    <name type="scientific">Basidiobolus meristosporus CBS 931.73</name>
    <dbReference type="NCBI Taxonomy" id="1314790"/>
    <lineage>
        <taxon>Eukaryota</taxon>
        <taxon>Fungi</taxon>
        <taxon>Fungi incertae sedis</taxon>
        <taxon>Zoopagomycota</taxon>
        <taxon>Entomophthoromycotina</taxon>
        <taxon>Basidiobolomycetes</taxon>
        <taxon>Basidiobolales</taxon>
        <taxon>Basidiobolaceae</taxon>
        <taxon>Basidiobolus</taxon>
    </lineage>
</organism>
<dbReference type="InterPro" id="IPR024079">
    <property type="entry name" value="MetalloPept_cat_dom_sf"/>
</dbReference>
<dbReference type="PRINTS" id="PR00786">
    <property type="entry name" value="NEPRILYSIN"/>
</dbReference>
<keyword evidence="12" id="KW-1185">Reference proteome</keyword>
<dbReference type="PANTHER" id="PTHR11733:SF167">
    <property type="entry name" value="FI17812P1-RELATED"/>
    <property type="match status" value="1"/>
</dbReference>
<keyword evidence="5" id="KW-0378">Hydrolase</keyword>
<keyword evidence="4" id="KW-0479">Metal-binding</keyword>
<evidence type="ECO:0000259" key="9">
    <source>
        <dbReference type="Pfam" id="PF01431"/>
    </source>
</evidence>
<evidence type="ECO:0000256" key="1">
    <source>
        <dbReference type="ARBA" id="ARBA00001947"/>
    </source>
</evidence>
<dbReference type="GO" id="GO:0046872">
    <property type="term" value="F:metal ion binding"/>
    <property type="evidence" value="ECO:0007669"/>
    <property type="project" value="UniProtKB-KW"/>
</dbReference>
<dbReference type="OrthoDB" id="6475849at2759"/>
<dbReference type="EMBL" id="MCFE01000189">
    <property type="protein sequence ID" value="ORX95033.1"/>
    <property type="molecule type" value="Genomic_DNA"/>
</dbReference>
<keyword evidence="8" id="KW-0732">Signal</keyword>
<evidence type="ECO:0000256" key="5">
    <source>
        <dbReference type="ARBA" id="ARBA00022801"/>
    </source>
</evidence>
<dbReference type="Gene3D" id="3.40.390.10">
    <property type="entry name" value="Collagenase (Catalytic Domain)"/>
    <property type="match status" value="1"/>
</dbReference>
<feature type="domain" description="Peptidase M13 N-terminal" evidence="10">
    <location>
        <begin position="33"/>
        <end position="411"/>
    </location>
</feature>
<gene>
    <name evidence="11" type="ORF">K493DRAFT_315233</name>
</gene>
<feature type="domain" description="Peptidase M13 C-terminal" evidence="9">
    <location>
        <begin position="464"/>
        <end position="671"/>
    </location>
</feature>